<dbReference type="PROSITE" id="PS51257">
    <property type="entry name" value="PROKAR_LIPOPROTEIN"/>
    <property type="match status" value="1"/>
</dbReference>
<evidence type="ECO:0000313" key="2">
    <source>
        <dbReference type="EMBL" id="MBB6217775.1"/>
    </source>
</evidence>
<gene>
    <name evidence="2" type="ORF">HNQ80_003898</name>
</gene>
<evidence type="ECO:0000256" key="1">
    <source>
        <dbReference type="SAM" id="MobiDB-lite"/>
    </source>
</evidence>
<protein>
    <recommendedName>
        <fullName evidence="4">Lipoprotein</fullName>
    </recommendedName>
</protein>
<dbReference type="EMBL" id="JACHEN010000028">
    <property type="protein sequence ID" value="MBB6217775.1"/>
    <property type="molecule type" value="Genomic_DNA"/>
</dbReference>
<feature type="compositionally biased region" description="Polar residues" evidence="1">
    <location>
        <begin position="24"/>
        <end position="33"/>
    </location>
</feature>
<keyword evidence="3" id="KW-1185">Reference proteome</keyword>
<feature type="compositionally biased region" description="Low complexity" evidence="1">
    <location>
        <begin position="34"/>
        <end position="64"/>
    </location>
</feature>
<proteinExistence type="predicted"/>
<name>A0A841L648_9FIRM</name>
<feature type="region of interest" description="Disordered" evidence="1">
    <location>
        <begin position="23"/>
        <end position="64"/>
    </location>
</feature>
<evidence type="ECO:0008006" key="4">
    <source>
        <dbReference type="Google" id="ProtNLM"/>
    </source>
</evidence>
<reference evidence="2 3" key="1">
    <citation type="submission" date="2020-08" db="EMBL/GenBank/DDBJ databases">
        <title>Genomic Encyclopedia of Type Strains, Phase IV (KMG-IV): sequencing the most valuable type-strain genomes for metagenomic binning, comparative biology and taxonomic classification.</title>
        <authorList>
            <person name="Goeker M."/>
        </authorList>
    </citation>
    <scope>NUCLEOTIDE SEQUENCE [LARGE SCALE GENOMIC DNA]</scope>
    <source>
        <strain evidence="2 3">DSM 103526</strain>
    </source>
</reference>
<dbReference type="AlphaFoldDB" id="A0A841L648"/>
<dbReference type="RefSeq" id="WP_184312273.1">
    <property type="nucleotide sequence ID" value="NZ_JACHEN010000028.1"/>
</dbReference>
<dbReference type="Proteomes" id="UP000579281">
    <property type="component" value="Unassembled WGS sequence"/>
</dbReference>
<comment type="caution">
    <text evidence="2">The sequence shown here is derived from an EMBL/GenBank/DDBJ whole genome shotgun (WGS) entry which is preliminary data.</text>
</comment>
<sequence>MKKIIVIIITLIVILTGCSDKKNSGNNTETAPLSNNQLSQSQSENTSQSANDTNSSTDSNMLDSIDTANSPFEKGYYDYQGTISNDMSIQMSIYPLGKDMVGSYFYESQRKEMNLKGKAGEKEIILYEYDETGKKTGIFKGTMNAVDKIEGTWTSTDNKKSYPFILSLKSNLPGVEYGKRYGVATGTTNDQDVENFVSKIQGYVINDNKEQLAKEIQYPITVKINDKATTIQNKDDFIKNYDKIFYPNYKQVMSNAFTKYMFANWKGIMFGTGSDNIWINEVTSTNGNPKLMITAINN</sequence>
<accession>A0A841L648</accession>
<evidence type="ECO:0000313" key="3">
    <source>
        <dbReference type="Proteomes" id="UP000579281"/>
    </source>
</evidence>
<organism evidence="2 3">
    <name type="scientific">Anaerosolibacter carboniphilus</name>
    <dbReference type="NCBI Taxonomy" id="1417629"/>
    <lineage>
        <taxon>Bacteria</taxon>
        <taxon>Bacillati</taxon>
        <taxon>Bacillota</taxon>
        <taxon>Clostridia</taxon>
        <taxon>Peptostreptococcales</taxon>
        <taxon>Thermotaleaceae</taxon>
        <taxon>Anaerosolibacter</taxon>
    </lineage>
</organism>